<gene>
    <name evidence="2" type="ORF">LCGC14_3150180</name>
</gene>
<accession>A0A0F8Y186</accession>
<name>A0A0F8Y186_9ZZZZ</name>
<feature type="transmembrane region" description="Helical" evidence="1">
    <location>
        <begin position="45"/>
        <end position="67"/>
    </location>
</feature>
<organism evidence="2">
    <name type="scientific">marine sediment metagenome</name>
    <dbReference type="NCBI Taxonomy" id="412755"/>
    <lineage>
        <taxon>unclassified sequences</taxon>
        <taxon>metagenomes</taxon>
        <taxon>ecological metagenomes</taxon>
    </lineage>
</organism>
<comment type="caution">
    <text evidence="2">The sequence shown here is derived from an EMBL/GenBank/DDBJ whole genome shotgun (WGS) entry which is preliminary data.</text>
</comment>
<evidence type="ECO:0000256" key="1">
    <source>
        <dbReference type="SAM" id="Phobius"/>
    </source>
</evidence>
<dbReference type="EMBL" id="LAZR01069320">
    <property type="protein sequence ID" value="KKK47934.1"/>
    <property type="molecule type" value="Genomic_DNA"/>
</dbReference>
<dbReference type="AlphaFoldDB" id="A0A0F8Y186"/>
<proteinExistence type="predicted"/>
<keyword evidence="1" id="KW-0472">Membrane</keyword>
<evidence type="ECO:0000313" key="2">
    <source>
        <dbReference type="EMBL" id="KKK47934.1"/>
    </source>
</evidence>
<protein>
    <submittedName>
        <fullName evidence="2">Uncharacterized protein</fullName>
    </submittedName>
</protein>
<sequence length="103" mass="11938">MEKKEGKYTANARVDVDYSSGKPKIKFAYPGNNPKKDAIKQGGHTIPWIIIWIIIGLIPFYMMFGIYQTNNYMETPSECGNLVWDKTDYYTTVINIKFQSCKR</sequence>
<keyword evidence="1" id="KW-0812">Transmembrane</keyword>
<keyword evidence="1" id="KW-1133">Transmembrane helix</keyword>
<reference evidence="2" key="1">
    <citation type="journal article" date="2015" name="Nature">
        <title>Complex archaea that bridge the gap between prokaryotes and eukaryotes.</title>
        <authorList>
            <person name="Spang A."/>
            <person name="Saw J.H."/>
            <person name="Jorgensen S.L."/>
            <person name="Zaremba-Niedzwiedzka K."/>
            <person name="Martijn J."/>
            <person name="Lind A.E."/>
            <person name="van Eijk R."/>
            <person name="Schleper C."/>
            <person name="Guy L."/>
            <person name="Ettema T.J."/>
        </authorList>
    </citation>
    <scope>NUCLEOTIDE SEQUENCE</scope>
</reference>